<evidence type="ECO:0000313" key="10">
    <source>
        <dbReference type="Proteomes" id="UP000186851"/>
    </source>
</evidence>
<keyword evidence="6 7" id="KW-0173">Coenzyme A biosynthesis</keyword>
<comment type="catalytic activity">
    <reaction evidence="7">
        <text>(R)-4'-phosphopantetheine + ATP + H(+) = 3'-dephospho-CoA + diphosphate</text>
        <dbReference type="Rhea" id="RHEA:19801"/>
        <dbReference type="ChEBI" id="CHEBI:15378"/>
        <dbReference type="ChEBI" id="CHEBI:30616"/>
        <dbReference type="ChEBI" id="CHEBI:33019"/>
        <dbReference type="ChEBI" id="CHEBI:57328"/>
        <dbReference type="ChEBI" id="CHEBI:61723"/>
        <dbReference type="EC" id="2.7.7.3"/>
    </reaction>
</comment>
<organism evidence="9 10">
    <name type="scientific">Odinarchaeota yellowstonii (strain LCB_4)</name>
    <dbReference type="NCBI Taxonomy" id="1841599"/>
    <lineage>
        <taxon>Archaea</taxon>
        <taxon>Promethearchaeati</taxon>
        <taxon>Candidatus Odinarchaeota</taxon>
        <taxon>Candidatus Odinarchaeia</taxon>
        <taxon>Candidatus Odinarchaeales</taxon>
        <taxon>Candidatus Odinarchaeaceae</taxon>
        <taxon>Candidatus Odinarchaeum</taxon>
    </lineage>
</organism>
<keyword evidence="4 7" id="KW-0547">Nucleotide-binding</keyword>
<dbReference type="InterPro" id="IPR023540">
    <property type="entry name" value="PPAT_arch"/>
</dbReference>
<keyword evidence="3 7" id="KW-0548">Nucleotidyltransferase</keyword>
<dbReference type="EC" id="2.7.7.3" evidence="7"/>
<dbReference type="GO" id="GO:0015937">
    <property type="term" value="P:coenzyme A biosynthetic process"/>
    <property type="evidence" value="ECO:0007669"/>
    <property type="project" value="UniProtKB-UniRule"/>
</dbReference>
<dbReference type="KEGG" id="oyw:OdinLCB4_001700"/>
<sequence length="166" mass="18657">MSVPPQTSKKYKLVAVGGTFDHFHKGHESLLTKAFSIGERILIGVTTDSFCASKPLSNVIQPFELRKRSVINFIREHFKDVDFQIIDLSDKYGPTVYEKNIEAIVVTEDTFKTALEINQIRVSRGLQPLEIVLVDMVLAYDGLPISSTRVRRGEITVDGEPAHLKK</sequence>
<dbReference type="EMBL" id="CP091871">
    <property type="protein sequence ID" value="WEU40667.1"/>
    <property type="molecule type" value="Genomic_DNA"/>
</dbReference>
<evidence type="ECO:0000256" key="5">
    <source>
        <dbReference type="ARBA" id="ARBA00022840"/>
    </source>
</evidence>
<dbReference type="NCBIfam" id="NF001985">
    <property type="entry name" value="PRK00777.1"/>
    <property type="match status" value="1"/>
</dbReference>
<dbReference type="InterPro" id="IPR050385">
    <property type="entry name" value="Archaeal_FAD_synthase"/>
</dbReference>
<comment type="pathway">
    <text evidence="7">Cofactor biosynthesis; coenzyme A biosynthesis.</text>
</comment>
<proteinExistence type="inferred from homology"/>
<keyword evidence="2 7" id="KW-0808">Transferase</keyword>
<dbReference type="Proteomes" id="UP000186851">
    <property type="component" value="Chromosome"/>
</dbReference>
<evidence type="ECO:0000256" key="1">
    <source>
        <dbReference type="ARBA" id="ARBA00022490"/>
    </source>
</evidence>
<comment type="similarity">
    <text evidence="7">Belongs to the eukaryotic CoaD family.</text>
</comment>
<evidence type="ECO:0000313" key="9">
    <source>
        <dbReference type="EMBL" id="WEU40667.1"/>
    </source>
</evidence>
<dbReference type="AlphaFoldDB" id="A0AAF0D2W6"/>
<evidence type="ECO:0000256" key="7">
    <source>
        <dbReference type="HAMAP-Rule" id="MF_00647"/>
    </source>
</evidence>
<dbReference type="GO" id="GO:0004595">
    <property type="term" value="F:pantetheine-phosphate adenylyltransferase activity"/>
    <property type="evidence" value="ECO:0007669"/>
    <property type="project" value="UniProtKB-UniRule"/>
</dbReference>
<evidence type="ECO:0000256" key="3">
    <source>
        <dbReference type="ARBA" id="ARBA00022695"/>
    </source>
</evidence>
<evidence type="ECO:0000256" key="4">
    <source>
        <dbReference type="ARBA" id="ARBA00022741"/>
    </source>
</evidence>
<dbReference type="NCBIfam" id="TIGR00125">
    <property type="entry name" value="cyt_tran_rel"/>
    <property type="match status" value="1"/>
</dbReference>
<keyword evidence="5 7" id="KW-0067">ATP-binding</keyword>
<keyword evidence="1 7" id="KW-0963">Cytoplasm</keyword>
<gene>
    <name evidence="7" type="primary">coaD</name>
    <name evidence="9" type="ORF">OdinLCB4_001700</name>
</gene>
<dbReference type="HAMAP" id="MF_00647">
    <property type="entry name" value="PPAT_arch"/>
    <property type="match status" value="1"/>
</dbReference>
<reference evidence="9" key="2">
    <citation type="journal article" date="2022" name="Nat. Microbiol.">
        <title>A closed Candidatus Odinarchaeum chromosome exposes Asgard archaeal viruses.</title>
        <authorList>
            <person name="Tamarit D."/>
            <person name="Caceres E.F."/>
            <person name="Krupovic M."/>
            <person name="Nijland R."/>
            <person name="Eme L."/>
            <person name="Robinson N.P."/>
            <person name="Ettema T.J.G."/>
        </authorList>
    </citation>
    <scope>NUCLEOTIDE SEQUENCE</scope>
    <source>
        <strain evidence="9">LCB_4</strain>
    </source>
</reference>
<dbReference type="PANTHER" id="PTHR43793">
    <property type="entry name" value="FAD SYNTHASE"/>
    <property type="match status" value="1"/>
</dbReference>
<reference evidence="9" key="1">
    <citation type="journal article" date="2017" name="Nature">
        <title>Asgard archaea illuminate the origin of eukaryotic cellular complexity.</title>
        <authorList>
            <person name="Zaremba-Niedzwiedzka K."/>
            <person name="Caceres E.F."/>
            <person name="Saw J.H."/>
            <person name="Backstrom D."/>
            <person name="Juzokaite L."/>
            <person name="Vancaester E."/>
            <person name="Seitz K.W."/>
            <person name="Anantharaman K."/>
            <person name="Starnawski P."/>
            <person name="Kjeldsen K.U."/>
            <person name="Scott M.B."/>
            <person name="Nunoura T."/>
            <person name="Banfield J.F."/>
            <person name="Schramm A."/>
            <person name="Baker B.J."/>
            <person name="Spang A."/>
            <person name="Ettema T.J.G."/>
        </authorList>
    </citation>
    <scope>NUCLEOTIDE SEQUENCE</scope>
    <source>
        <strain evidence="9">LCB_4</strain>
    </source>
</reference>
<dbReference type="GO" id="GO:0005737">
    <property type="term" value="C:cytoplasm"/>
    <property type="evidence" value="ECO:0007669"/>
    <property type="project" value="UniProtKB-SubCell"/>
</dbReference>
<dbReference type="PANTHER" id="PTHR43793:SF1">
    <property type="entry name" value="FAD SYNTHASE"/>
    <property type="match status" value="1"/>
</dbReference>
<evidence type="ECO:0000259" key="8">
    <source>
        <dbReference type="Pfam" id="PF01467"/>
    </source>
</evidence>
<dbReference type="Pfam" id="PF01467">
    <property type="entry name" value="CTP_transf_like"/>
    <property type="match status" value="1"/>
</dbReference>
<dbReference type="InterPro" id="IPR004821">
    <property type="entry name" value="Cyt_trans-like"/>
</dbReference>
<dbReference type="Gene3D" id="3.40.50.620">
    <property type="entry name" value="HUPs"/>
    <property type="match status" value="1"/>
</dbReference>
<evidence type="ECO:0000256" key="6">
    <source>
        <dbReference type="ARBA" id="ARBA00022993"/>
    </source>
</evidence>
<name>A0AAF0D2W6_ODILC</name>
<feature type="domain" description="Cytidyltransferase-like" evidence="8">
    <location>
        <begin position="16"/>
        <end position="152"/>
    </location>
</feature>
<accession>A0AAF0D2W6</accession>
<dbReference type="GO" id="GO:0005524">
    <property type="term" value="F:ATP binding"/>
    <property type="evidence" value="ECO:0007669"/>
    <property type="project" value="UniProtKB-KW"/>
</dbReference>
<dbReference type="CDD" id="cd02164">
    <property type="entry name" value="PPAT_CoAS"/>
    <property type="match status" value="1"/>
</dbReference>
<protein>
    <recommendedName>
        <fullName evidence="7">Phosphopantetheine adenylyltransferase</fullName>
        <ecNumber evidence="7">2.7.7.3</ecNumber>
    </recommendedName>
    <alternativeName>
        <fullName evidence="7">Dephospho-CoA pyrophosphorylase</fullName>
    </alternativeName>
    <alternativeName>
        <fullName evidence="7">Pantetheine-phosphate adenylyltransferase</fullName>
        <shortName evidence="7">PPAT</shortName>
    </alternativeName>
</protein>
<comment type="function">
    <text evidence="7">Reversibly transfers an adenylyl group from ATP to 4'-phosphopantetheine, yielding dephospho-CoA (dPCoA) and pyrophosphate.</text>
</comment>
<comment type="subcellular location">
    <subcellularLocation>
        <location evidence="7">Cytoplasm</location>
    </subcellularLocation>
</comment>
<evidence type="ECO:0000256" key="2">
    <source>
        <dbReference type="ARBA" id="ARBA00022679"/>
    </source>
</evidence>
<dbReference type="SUPFAM" id="SSF52374">
    <property type="entry name" value="Nucleotidylyl transferase"/>
    <property type="match status" value="1"/>
</dbReference>
<dbReference type="InterPro" id="IPR014729">
    <property type="entry name" value="Rossmann-like_a/b/a_fold"/>
</dbReference>